<name>A0ABR9TZV5_9NOSO</name>
<dbReference type="Proteomes" id="UP000647836">
    <property type="component" value="Unassembled WGS sequence"/>
</dbReference>
<accession>A0ABR9TZV5</accession>
<protein>
    <submittedName>
        <fullName evidence="1">Uncharacterized protein</fullName>
    </submittedName>
</protein>
<evidence type="ECO:0000313" key="1">
    <source>
        <dbReference type="EMBL" id="MBE9105946.1"/>
    </source>
</evidence>
<dbReference type="RefSeq" id="WP_194044519.1">
    <property type="nucleotide sequence ID" value="NZ_JADEXF010000409.1"/>
</dbReference>
<gene>
    <name evidence="1" type="ORF">IQ229_13670</name>
</gene>
<keyword evidence="2" id="KW-1185">Reference proteome</keyword>
<reference evidence="1 2" key="1">
    <citation type="submission" date="2020-10" db="EMBL/GenBank/DDBJ databases">
        <authorList>
            <person name="Castelo-Branco R."/>
            <person name="Eusebio N."/>
            <person name="Adriana R."/>
            <person name="Vieira A."/>
            <person name="Brugerolle De Fraissinette N."/>
            <person name="Rezende De Castro R."/>
            <person name="Schneider M.P."/>
            <person name="Vasconcelos V."/>
            <person name="Leao P.N."/>
        </authorList>
    </citation>
    <scope>NUCLEOTIDE SEQUENCE [LARGE SCALE GENOMIC DNA]</scope>
    <source>
        <strain evidence="1 2">LEGE 07299</strain>
    </source>
</reference>
<proteinExistence type="predicted"/>
<comment type="caution">
    <text evidence="1">The sequence shown here is derived from an EMBL/GenBank/DDBJ whole genome shotgun (WGS) entry which is preliminary data.</text>
</comment>
<evidence type="ECO:0000313" key="2">
    <source>
        <dbReference type="Proteomes" id="UP000647836"/>
    </source>
</evidence>
<dbReference type="EMBL" id="JADEXF010000409">
    <property type="protein sequence ID" value="MBE9105946.1"/>
    <property type="molecule type" value="Genomic_DNA"/>
</dbReference>
<sequence length="101" mass="11508">MQIKNHINLNQGCFLNPANKQIVVNLASKDILNLITQELKTRYSPETQKNLLEESSKLLPNFVFQELLQRQQQVVDINPDSLIVVGASQFFAKRAKISQSK</sequence>
<organism evidence="1 2">
    <name type="scientific">Nostoc cf. edaphicum LEGE 07299</name>
    <dbReference type="NCBI Taxonomy" id="2777974"/>
    <lineage>
        <taxon>Bacteria</taxon>
        <taxon>Bacillati</taxon>
        <taxon>Cyanobacteriota</taxon>
        <taxon>Cyanophyceae</taxon>
        <taxon>Nostocales</taxon>
        <taxon>Nostocaceae</taxon>
        <taxon>Nostoc</taxon>
    </lineage>
</organism>